<dbReference type="EMBL" id="FOZP01000008">
    <property type="protein sequence ID" value="SFS73824.1"/>
    <property type="molecule type" value="Genomic_DNA"/>
</dbReference>
<dbReference type="Pfam" id="PF08907">
    <property type="entry name" value="DUF1853"/>
    <property type="match status" value="1"/>
</dbReference>
<dbReference type="Proteomes" id="UP000199312">
    <property type="component" value="Unassembled WGS sequence"/>
</dbReference>
<dbReference type="AlphaFoldDB" id="A0A1I6SA93"/>
<dbReference type="STRING" id="593133.SAMN04488006_2857"/>
<evidence type="ECO:0000313" key="1">
    <source>
        <dbReference type="EMBL" id="SFS73824.1"/>
    </source>
</evidence>
<keyword evidence="2" id="KW-1185">Reference proteome</keyword>
<dbReference type="RefSeq" id="WP_090228703.1">
    <property type="nucleotide sequence ID" value="NZ_FOZP01000008.1"/>
</dbReference>
<name>A0A1I6SA93_9FLAO</name>
<gene>
    <name evidence="1" type="ORF">SAMN04488006_2857</name>
</gene>
<evidence type="ECO:0008006" key="3">
    <source>
        <dbReference type="Google" id="ProtNLM"/>
    </source>
</evidence>
<reference evidence="2" key="1">
    <citation type="submission" date="2016-10" db="EMBL/GenBank/DDBJ databases">
        <authorList>
            <person name="Varghese N."/>
            <person name="Submissions S."/>
        </authorList>
    </citation>
    <scope>NUCLEOTIDE SEQUENCE [LARGE SCALE GENOMIC DNA]</scope>
    <source>
        <strain evidence="2">DSM 24450</strain>
    </source>
</reference>
<dbReference type="OrthoDB" id="1466769at2"/>
<proteinExistence type="predicted"/>
<protein>
    <recommendedName>
        <fullName evidence="3">DUF1853 domain-containing protein</fullName>
    </recommendedName>
</protein>
<dbReference type="InterPro" id="IPR015003">
    <property type="entry name" value="DUF1853"/>
</dbReference>
<accession>A0A1I6SA93</accession>
<evidence type="ECO:0000313" key="2">
    <source>
        <dbReference type="Proteomes" id="UP000199312"/>
    </source>
</evidence>
<sequence>MLDLNSKNIQLQFEGFCNTPSLWNNADIFDLQQFHIKNNSTSIFEGEIPKYLRLGKRVERFVAHQLKQDITISILAENVQIQQEKITVGEIDFIIKENQTPIHLEIVYKFYLYDETTGKTEIEHFIGPNKRDSLLQKLTKLQQQQLPLLYNTNTKKLLNKLNLNSTEIVQKVLFKAQLFLPYNCKTPELKQLNSDCIKGYFISFVELSNFSKCKFYIPEKVNWLQEIQTQVHWLTFESFLPKASIYIEQKTSPLCWVKQPNGEVLKIFIVWW</sequence>
<organism evidence="1 2">
    <name type="scientific">Lutibacter maritimus</name>
    <dbReference type="NCBI Taxonomy" id="593133"/>
    <lineage>
        <taxon>Bacteria</taxon>
        <taxon>Pseudomonadati</taxon>
        <taxon>Bacteroidota</taxon>
        <taxon>Flavobacteriia</taxon>
        <taxon>Flavobacteriales</taxon>
        <taxon>Flavobacteriaceae</taxon>
        <taxon>Lutibacter</taxon>
    </lineage>
</organism>